<dbReference type="PANTHER" id="PTHR42714:SF6">
    <property type="entry name" value="TRANSLATION INITIATION FACTOR IF-2"/>
    <property type="match status" value="1"/>
</dbReference>
<evidence type="ECO:0000313" key="5">
    <source>
        <dbReference type="Proteomes" id="UP001209854"/>
    </source>
</evidence>
<dbReference type="PANTHER" id="PTHR42714">
    <property type="entry name" value="TRNA MODIFICATION GTPASE GTPBP3"/>
    <property type="match status" value="1"/>
</dbReference>
<protein>
    <submittedName>
        <fullName evidence="4">50S ribosome-binding GTPase</fullName>
    </submittedName>
</protein>
<evidence type="ECO:0000259" key="3">
    <source>
        <dbReference type="Pfam" id="PF01926"/>
    </source>
</evidence>
<sequence>MNQQYLNALERSKAVARTEYKFARNNLHTTHKLVSSLRRDIGLLVSESYGLFAASDPSNIQLGKIANSLDHELNTALERYEASLKTKAQQLENFTVMLFGQTMVGKSTIREAITGGNGDTIGKGAQRTTRDVREYQWNNLRMVDTPGFGAWAGEEDTRIAHGVVDESDLILFLLSDDSIQESTIKEMKLLRAKNKPAIFVLNVKFDLTKNFNRKRFLKDPGKYLTGDKVDGHIQRLRDMARTELDMRQSSIKVVPLHALAAFMAKQSENPEEARQLLEASRLPVLFDLLSTEIARNGAVRRIQSIVDGAHNQLAFLDSHLLKNVENLEKYSKTIAEKRNHFDEWFKRYNQNVLPELIDLRVDDIFDKLKQTVSQFVDEHIERDDFNQSWSDHISHFGLQQQLKQLMAELQEDIHKQVEKFNKEVQHDLRFAQTINQGESSSFDTTDYKRITGWGAALAGGLGTLALTMSWNPVGWGLMAAGFIFGLFNFFTDSKEKKLSKQKSKAAADIRKNIDEQKGKAKKEIESWFSKNVENKVVKTIISDTDNLLAGVNGFCAKLSNASSECDTLLNAVNSRLIQQSAIALTKEQAPPIKRIVRLPGEGCFFTVDGYFRNSQLLKTVGLALNEFVTVVYEGSPENMLAHALGINRNPEARIEISGTQAKICVPKKLMGKVIGRNGWRIKLVTALLNLRIQVTESA</sequence>
<reference evidence="4 5" key="1">
    <citation type="submission" date="2022-10" db="EMBL/GenBank/DDBJ databases">
        <title>High-quality genome sequences of two octocoral-associated bacteria, Endozoicomonas euniceicola EF212 and Endozoicomonas gorgoniicola PS125.</title>
        <authorList>
            <person name="Chiou Y.-J."/>
            <person name="Chen Y.-H."/>
        </authorList>
    </citation>
    <scope>NUCLEOTIDE SEQUENCE [LARGE SCALE GENOMIC DNA]</scope>
    <source>
        <strain evidence="4 5">PS125</strain>
    </source>
</reference>
<dbReference type="CDD" id="cd00105">
    <property type="entry name" value="KH-I"/>
    <property type="match status" value="1"/>
</dbReference>
<keyword evidence="5" id="KW-1185">Reference proteome</keyword>
<accession>A0ABT3N0E5</accession>
<dbReference type="SUPFAM" id="SSF52540">
    <property type="entry name" value="P-loop containing nucleoside triphosphate hydrolases"/>
    <property type="match status" value="1"/>
</dbReference>
<dbReference type="EMBL" id="JAPFCC010000001">
    <property type="protein sequence ID" value="MCW7555096.1"/>
    <property type="molecule type" value="Genomic_DNA"/>
</dbReference>
<name>A0ABT3N0E5_9GAMM</name>
<keyword evidence="2" id="KW-0472">Membrane</keyword>
<gene>
    <name evidence="4" type="ORF">NX722_21215</name>
</gene>
<keyword evidence="2" id="KW-0812">Transmembrane</keyword>
<evidence type="ECO:0000256" key="1">
    <source>
        <dbReference type="PROSITE-ProRule" id="PRU00117"/>
    </source>
</evidence>
<feature type="transmembrane region" description="Helical" evidence="2">
    <location>
        <begin position="473"/>
        <end position="491"/>
    </location>
</feature>
<comment type="caution">
    <text evidence="4">The sequence shown here is derived from an EMBL/GenBank/DDBJ whole genome shotgun (WGS) entry which is preliminary data.</text>
</comment>
<dbReference type="SUPFAM" id="SSF54814">
    <property type="entry name" value="Prokaryotic type KH domain (KH-domain type II)"/>
    <property type="match status" value="1"/>
</dbReference>
<dbReference type="Proteomes" id="UP001209854">
    <property type="component" value="Unassembled WGS sequence"/>
</dbReference>
<dbReference type="Gene3D" id="3.40.50.300">
    <property type="entry name" value="P-loop containing nucleotide triphosphate hydrolases"/>
    <property type="match status" value="1"/>
</dbReference>
<dbReference type="InterPro" id="IPR006073">
    <property type="entry name" value="GTP-bd"/>
</dbReference>
<proteinExistence type="predicted"/>
<keyword evidence="1" id="KW-0694">RNA-binding</keyword>
<keyword evidence="2" id="KW-1133">Transmembrane helix</keyword>
<dbReference type="Pfam" id="PF01926">
    <property type="entry name" value="MMR_HSR1"/>
    <property type="match status" value="1"/>
</dbReference>
<feature type="domain" description="G" evidence="3">
    <location>
        <begin position="95"/>
        <end position="202"/>
    </location>
</feature>
<evidence type="ECO:0000313" key="4">
    <source>
        <dbReference type="EMBL" id="MCW7555096.1"/>
    </source>
</evidence>
<dbReference type="InterPro" id="IPR027417">
    <property type="entry name" value="P-loop_NTPase"/>
</dbReference>
<dbReference type="PROSITE" id="PS50084">
    <property type="entry name" value="KH_TYPE_1"/>
    <property type="match status" value="1"/>
</dbReference>
<organism evidence="4 5">
    <name type="scientific">Endozoicomonas gorgoniicola</name>
    <dbReference type="NCBI Taxonomy" id="1234144"/>
    <lineage>
        <taxon>Bacteria</taxon>
        <taxon>Pseudomonadati</taxon>
        <taxon>Pseudomonadota</taxon>
        <taxon>Gammaproteobacteria</taxon>
        <taxon>Oceanospirillales</taxon>
        <taxon>Endozoicomonadaceae</taxon>
        <taxon>Endozoicomonas</taxon>
    </lineage>
</organism>
<evidence type="ECO:0000256" key="2">
    <source>
        <dbReference type="SAM" id="Phobius"/>
    </source>
</evidence>
<dbReference type="RefSeq" id="WP_262564867.1">
    <property type="nucleotide sequence ID" value="NZ_JAPFCC010000001.1"/>
</dbReference>
<dbReference type="InterPro" id="IPR009019">
    <property type="entry name" value="KH_sf_prok-type"/>
</dbReference>